<evidence type="ECO:0000256" key="4">
    <source>
        <dbReference type="ARBA" id="ARBA00023002"/>
    </source>
</evidence>
<dbReference type="SUPFAM" id="SSF48264">
    <property type="entry name" value="Cytochrome P450"/>
    <property type="match status" value="1"/>
</dbReference>
<comment type="caution">
    <text evidence="6">The sequence shown here is derived from an EMBL/GenBank/DDBJ whole genome shotgun (WGS) entry which is preliminary data.</text>
</comment>
<dbReference type="Pfam" id="PF00067">
    <property type="entry name" value="p450"/>
    <property type="match status" value="1"/>
</dbReference>
<reference evidence="6 7" key="1">
    <citation type="submission" date="2019-07" db="EMBL/GenBank/DDBJ databases">
        <title>Flavobacterium sp. nov., isolated from glacier ice.</title>
        <authorList>
            <person name="Liu Q."/>
            <person name="Xin Y.-H."/>
        </authorList>
    </citation>
    <scope>NUCLEOTIDE SEQUENCE [LARGE SCALE GENOMIC DNA]</scope>
    <source>
        <strain evidence="6 7">ZT4R6</strain>
    </source>
</reference>
<accession>A0A552VAS6</accession>
<dbReference type="GO" id="GO:0004497">
    <property type="term" value="F:monooxygenase activity"/>
    <property type="evidence" value="ECO:0007669"/>
    <property type="project" value="InterPro"/>
</dbReference>
<evidence type="ECO:0000256" key="2">
    <source>
        <dbReference type="ARBA" id="ARBA00022617"/>
    </source>
</evidence>
<keyword evidence="7" id="KW-1185">Reference proteome</keyword>
<evidence type="ECO:0000313" key="6">
    <source>
        <dbReference type="EMBL" id="TRW27581.1"/>
    </source>
</evidence>
<comment type="similarity">
    <text evidence="1">Belongs to the cytochrome P450 family.</text>
</comment>
<dbReference type="GO" id="GO:0005506">
    <property type="term" value="F:iron ion binding"/>
    <property type="evidence" value="ECO:0007669"/>
    <property type="project" value="InterPro"/>
</dbReference>
<dbReference type="PANTHER" id="PTHR24302">
    <property type="entry name" value="CYTOCHROME P450 FAMILY 3"/>
    <property type="match status" value="1"/>
</dbReference>
<proteinExistence type="inferred from homology"/>
<dbReference type="PANTHER" id="PTHR24302:SF15">
    <property type="entry name" value="FATTY-ACID PEROXYGENASE"/>
    <property type="match status" value="1"/>
</dbReference>
<dbReference type="GO" id="GO:0020037">
    <property type="term" value="F:heme binding"/>
    <property type="evidence" value="ECO:0007669"/>
    <property type="project" value="InterPro"/>
</dbReference>
<keyword evidence="4" id="KW-0560">Oxidoreductase</keyword>
<keyword evidence="2" id="KW-0349">Heme</keyword>
<dbReference type="EMBL" id="VJVZ01000001">
    <property type="protein sequence ID" value="TRW27581.1"/>
    <property type="molecule type" value="Genomic_DNA"/>
</dbReference>
<dbReference type="Gene3D" id="1.10.630.10">
    <property type="entry name" value="Cytochrome P450"/>
    <property type="match status" value="1"/>
</dbReference>
<dbReference type="GO" id="GO:0016705">
    <property type="term" value="F:oxidoreductase activity, acting on paired donors, with incorporation or reduction of molecular oxygen"/>
    <property type="evidence" value="ECO:0007669"/>
    <property type="project" value="InterPro"/>
</dbReference>
<dbReference type="RefSeq" id="WP_143371809.1">
    <property type="nucleotide sequence ID" value="NZ_VJVZ01000001.1"/>
</dbReference>
<gene>
    <name evidence="6" type="ORF">FMM05_02780</name>
</gene>
<evidence type="ECO:0000256" key="1">
    <source>
        <dbReference type="ARBA" id="ARBA00010617"/>
    </source>
</evidence>
<dbReference type="InterPro" id="IPR050705">
    <property type="entry name" value="Cytochrome_P450_3A"/>
</dbReference>
<dbReference type="Proteomes" id="UP000320643">
    <property type="component" value="Unassembled WGS sequence"/>
</dbReference>
<dbReference type="InterPro" id="IPR036396">
    <property type="entry name" value="Cyt_P450_sf"/>
</dbReference>
<dbReference type="OrthoDB" id="9764248at2"/>
<organism evidence="6 7">
    <name type="scientific">Flavobacterium zepuense</name>
    <dbReference type="NCBI Taxonomy" id="2593302"/>
    <lineage>
        <taxon>Bacteria</taxon>
        <taxon>Pseudomonadati</taxon>
        <taxon>Bacteroidota</taxon>
        <taxon>Flavobacteriia</taxon>
        <taxon>Flavobacteriales</taxon>
        <taxon>Flavobacteriaceae</taxon>
        <taxon>Flavobacterium</taxon>
    </lineage>
</organism>
<sequence>MDTTFGLFFQGYPHLLQKFRSQQRDVVETNILPFIKAIAMRGEKAAKLFFDEHKFLRQDSARAEQSTFSAAGIVPADESAFVSKDLALQVLTPESLSRLEAIFSERLNDCLDHWQTRNNITLFHEAEKVLCIAACEWLGIPLHEQEINLRTGQLSLLVEAEGSVGPRFFRGRTSRKRLEMWLSLLTEDLRGGRLKVAGNTVFQSVAFRKDENGVILDARAAGIELLNLIRPIVSVARHVVFAAMALKEHPQYSNILKETPAMYDNFVHEVRRYYPCSPMMAATVRNEFEYEGIKFNKGVLVMLDVYATNHHEDAWKNPEMFFPERFETIKNHTFSQAQPAGDTGVDYARTSGEVAVRLTKSALRFLNEQVQYSVPDQDLSIDMSRIPALPQSRFKLKIESKAAGLVAM</sequence>
<name>A0A552VAS6_9FLAO</name>
<dbReference type="AlphaFoldDB" id="A0A552VAS6"/>
<evidence type="ECO:0000256" key="3">
    <source>
        <dbReference type="ARBA" id="ARBA00022723"/>
    </source>
</evidence>
<evidence type="ECO:0000313" key="7">
    <source>
        <dbReference type="Proteomes" id="UP000320643"/>
    </source>
</evidence>
<protein>
    <submittedName>
        <fullName evidence="6">Cytochrome P450</fullName>
    </submittedName>
</protein>
<keyword evidence="5" id="KW-0408">Iron</keyword>
<dbReference type="InterPro" id="IPR001128">
    <property type="entry name" value="Cyt_P450"/>
</dbReference>
<evidence type="ECO:0000256" key="5">
    <source>
        <dbReference type="ARBA" id="ARBA00023004"/>
    </source>
</evidence>
<keyword evidence="3" id="KW-0479">Metal-binding</keyword>